<evidence type="ECO:0000256" key="2">
    <source>
        <dbReference type="ARBA" id="ARBA00010569"/>
    </source>
</evidence>
<keyword evidence="10" id="KW-1185">Reference proteome</keyword>
<evidence type="ECO:0000256" key="8">
    <source>
        <dbReference type="ARBA" id="ARBA00023136"/>
    </source>
</evidence>
<dbReference type="InterPro" id="IPR005331">
    <property type="entry name" value="Sulfotransferase"/>
</dbReference>
<evidence type="ECO:0000313" key="11">
    <source>
        <dbReference type="RefSeq" id="XP_002740644.1"/>
    </source>
</evidence>
<keyword evidence="9" id="KW-0325">Glycoprotein</keyword>
<dbReference type="PANTHER" id="PTHR12129:SF15">
    <property type="entry name" value="URONYL 2-SULFOTRANSFERASE"/>
    <property type="match status" value="1"/>
</dbReference>
<evidence type="ECO:0000256" key="1">
    <source>
        <dbReference type="ARBA" id="ARBA00004323"/>
    </source>
</evidence>
<dbReference type="RefSeq" id="XP_002740644.1">
    <property type="nucleotide sequence ID" value="XM_002740598.1"/>
</dbReference>
<dbReference type="Proteomes" id="UP000694865">
    <property type="component" value="Unplaced"/>
</dbReference>
<keyword evidence="7" id="KW-0333">Golgi apparatus</keyword>
<keyword evidence="3" id="KW-0808">Transferase</keyword>
<keyword evidence="5" id="KW-0735">Signal-anchor</keyword>
<evidence type="ECO:0000313" key="10">
    <source>
        <dbReference type="Proteomes" id="UP000694865"/>
    </source>
</evidence>
<sequence length="353" mass="41655">MCPTPERNLKPKMGILRMCLSPRKVVTWMTLTAATGLLFLAAKESEYMSHDLNYDESFQTEARNFSERQLGPKTPLRVEVGLPTNLNFTFNITRLIYNRVGKCGSRSLQYVNDILSRWNRFNHIKSMDFHQKRFSDEQQMQVVKEISELEAPFIYDRHVNFLDFTKFGHSRVPYINLVRDPLERVMSFFYYKRYGDMIDKKELDPSLNNTFEDCVLKEMSECSSIGPNRMVPFFCGHSEECMKPTRWALETALRNIIENYVFVGTIEDFPTTLYILEFIMPQFFTGASDSYKLVQSRGHVDAFKTAYKEEASEEMKEIMRERLAPDYVLYTFIKKRVAMTKKYLELMYPDRQF</sequence>
<keyword evidence="8" id="KW-0472">Membrane</keyword>
<dbReference type="GeneID" id="100375741"/>
<evidence type="ECO:0000256" key="3">
    <source>
        <dbReference type="ARBA" id="ARBA00022679"/>
    </source>
</evidence>
<reference evidence="11" key="1">
    <citation type="submission" date="2025-08" db="UniProtKB">
        <authorList>
            <consortium name="RefSeq"/>
        </authorList>
    </citation>
    <scope>IDENTIFICATION</scope>
    <source>
        <tissue evidence="11">Testes</tissue>
    </source>
</reference>
<evidence type="ECO:0000256" key="9">
    <source>
        <dbReference type="ARBA" id="ARBA00023180"/>
    </source>
</evidence>
<organism evidence="10 11">
    <name type="scientific">Saccoglossus kowalevskii</name>
    <name type="common">Acorn worm</name>
    <dbReference type="NCBI Taxonomy" id="10224"/>
    <lineage>
        <taxon>Eukaryota</taxon>
        <taxon>Metazoa</taxon>
        <taxon>Hemichordata</taxon>
        <taxon>Enteropneusta</taxon>
        <taxon>Harrimaniidae</taxon>
        <taxon>Saccoglossus</taxon>
    </lineage>
</organism>
<comment type="subcellular location">
    <subcellularLocation>
        <location evidence="1">Golgi apparatus membrane</location>
        <topology evidence="1">Single-pass type II membrane protein</topology>
    </subcellularLocation>
</comment>
<dbReference type="InterPro" id="IPR007734">
    <property type="entry name" value="Heparan_SO4_2-O-STrfase"/>
</dbReference>
<evidence type="ECO:0000256" key="5">
    <source>
        <dbReference type="ARBA" id="ARBA00022968"/>
    </source>
</evidence>
<comment type="similarity">
    <text evidence="2">Belongs to the sulfotransferase 3 family.</text>
</comment>
<keyword evidence="4" id="KW-0812">Transmembrane</keyword>
<evidence type="ECO:0000256" key="7">
    <source>
        <dbReference type="ARBA" id="ARBA00023034"/>
    </source>
</evidence>
<gene>
    <name evidence="11" type="primary">LOC100375741</name>
</gene>
<protein>
    <submittedName>
        <fullName evidence="11">Uronyl 2-sulfotransferase-like</fullName>
    </submittedName>
</protein>
<dbReference type="Pfam" id="PF03567">
    <property type="entry name" value="Sulfotransfer_2"/>
    <property type="match status" value="1"/>
</dbReference>
<proteinExistence type="inferred from homology"/>
<keyword evidence="6" id="KW-1133">Transmembrane helix</keyword>
<evidence type="ECO:0000256" key="4">
    <source>
        <dbReference type="ARBA" id="ARBA00022692"/>
    </source>
</evidence>
<dbReference type="InterPro" id="IPR027417">
    <property type="entry name" value="P-loop_NTPase"/>
</dbReference>
<evidence type="ECO:0000256" key="6">
    <source>
        <dbReference type="ARBA" id="ARBA00022989"/>
    </source>
</evidence>
<name>A0ABM0GZ75_SACKO</name>
<dbReference type="PANTHER" id="PTHR12129">
    <property type="entry name" value="HEPARAN SULFATE 2-O-SULFOTRANSFERASE"/>
    <property type="match status" value="1"/>
</dbReference>
<dbReference type="Gene3D" id="3.40.50.300">
    <property type="entry name" value="P-loop containing nucleotide triphosphate hydrolases"/>
    <property type="match status" value="1"/>
</dbReference>
<dbReference type="SUPFAM" id="SSF52540">
    <property type="entry name" value="P-loop containing nucleoside triphosphate hydrolases"/>
    <property type="match status" value="1"/>
</dbReference>
<accession>A0ABM0GZ75</accession>